<feature type="domain" description="EamA" evidence="7">
    <location>
        <begin position="161"/>
        <end position="291"/>
    </location>
</feature>
<gene>
    <name evidence="8" type="ORF">LS80_008200</name>
</gene>
<sequence>MKEHHIYILLVIAMFLWGLSWPVSKILTAYAPPSVITFWRFFFVCLGSLVMLRFLNISLKIPWQTFKWIFLAGILNGLYMLMFFMALSYGEAGKGSVIVTTMIPMFSYVFFMLAVVLKKGDKLSKRVRRSEVLGLILGLFSGLCLLNIGSPNEIFSKFNTLFLLCALAWSSITLFTHKAKGAHPLTINLYINFVSTLMFSWVLFLDNPFTALQSDVKFWINMFVLVCLSTIVGTSIYYYGIHRLGSVRANSFILITPISALICSFLLLNEVPSLLTLLGCALALFAIYFINIYGKAQFNK</sequence>
<dbReference type="GO" id="GO:0005886">
    <property type="term" value="C:plasma membrane"/>
    <property type="evidence" value="ECO:0007669"/>
    <property type="project" value="UniProtKB-SubCell"/>
</dbReference>
<evidence type="ECO:0000256" key="2">
    <source>
        <dbReference type="ARBA" id="ARBA00022475"/>
    </source>
</evidence>
<dbReference type="SUPFAM" id="SSF103481">
    <property type="entry name" value="Multidrug resistance efflux transporter EmrE"/>
    <property type="match status" value="2"/>
</dbReference>
<dbReference type="InterPro" id="IPR000620">
    <property type="entry name" value="EamA_dom"/>
</dbReference>
<reference evidence="8 9" key="1">
    <citation type="journal article" date="2014" name="Genome Announc.">
        <title>Draft genome sequences of eight enterohepatic helicobacter species isolated from both laboratory and wild rodents.</title>
        <authorList>
            <person name="Sheh A."/>
            <person name="Shen Z."/>
            <person name="Fox J.G."/>
        </authorList>
    </citation>
    <scope>NUCLEOTIDE SEQUENCE [LARGE SCALE GENOMIC DNA]</scope>
    <source>
        <strain evidence="8 9">ATCC 49310</strain>
    </source>
</reference>
<protein>
    <submittedName>
        <fullName evidence="8">DMT family transporter</fullName>
    </submittedName>
</protein>
<feature type="transmembrane region" description="Helical" evidence="6">
    <location>
        <begin position="187"/>
        <end position="206"/>
    </location>
</feature>
<feature type="transmembrane region" description="Helical" evidence="6">
    <location>
        <begin position="36"/>
        <end position="56"/>
    </location>
</feature>
<feature type="transmembrane region" description="Helical" evidence="6">
    <location>
        <begin position="218"/>
        <end position="239"/>
    </location>
</feature>
<keyword evidence="5 6" id="KW-0472">Membrane</keyword>
<dbReference type="InterPro" id="IPR037185">
    <property type="entry name" value="EmrE-like"/>
</dbReference>
<dbReference type="Proteomes" id="UP000029861">
    <property type="component" value="Unassembled WGS sequence"/>
</dbReference>
<evidence type="ECO:0000313" key="8">
    <source>
        <dbReference type="EMBL" id="TLD96461.1"/>
    </source>
</evidence>
<organism evidence="8 9">
    <name type="scientific">Helicobacter trogontum</name>
    <dbReference type="NCBI Taxonomy" id="50960"/>
    <lineage>
        <taxon>Bacteria</taxon>
        <taxon>Pseudomonadati</taxon>
        <taxon>Campylobacterota</taxon>
        <taxon>Epsilonproteobacteria</taxon>
        <taxon>Campylobacterales</taxon>
        <taxon>Helicobacteraceae</taxon>
        <taxon>Helicobacter</taxon>
    </lineage>
</organism>
<accession>A0A4U8T9I9</accession>
<dbReference type="EMBL" id="JRPK02000032">
    <property type="protein sequence ID" value="TLD96461.1"/>
    <property type="molecule type" value="Genomic_DNA"/>
</dbReference>
<evidence type="ECO:0000256" key="1">
    <source>
        <dbReference type="ARBA" id="ARBA00004651"/>
    </source>
</evidence>
<evidence type="ECO:0000313" key="9">
    <source>
        <dbReference type="Proteomes" id="UP000029861"/>
    </source>
</evidence>
<dbReference type="PANTHER" id="PTHR32322:SF18">
    <property type="entry name" value="S-ADENOSYLMETHIONINE_S-ADENOSYLHOMOCYSTEINE TRANSPORTER"/>
    <property type="match status" value="1"/>
</dbReference>
<feature type="transmembrane region" description="Helical" evidence="6">
    <location>
        <begin position="154"/>
        <end position="175"/>
    </location>
</feature>
<feature type="transmembrane region" description="Helical" evidence="6">
    <location>
        <begin position="129"/>
        <end position="148"/>
    </location>
</feature>
<comment type="caution">
    <text evidence="8">The sequence shown here is derived from an EMBL/GenBank/DDBJ whole genome shotgun (WGS) entry which is preliminary data.</text>
</comment>
<evidence type="ECO:0000256" key="4">
    <source>
        <dbReference type="ARBA" id="ARBA00022989"/>
    </source>
</evidence>
<feature type="transmembrane region" description="Helical" evidence="6">
    <location>
        <begin position="68"/>
        <end position="89"/>
    </location>
</feature>
<dbReference type="PANTHER" id="PTHR32322">
    <property type="entry name" value="INNER MEMBRANE TRANSPORTER"/>
    <property type="match status" value="1"/>
</dbReference>
<keyword evidence="3 6" id="KW-0812">Transmembrane</keyword>
<dbReference type="STRING" id="50960.LS81_08175"/>
<dbReference type="Pfam" id="PF00892">
    <property type="entry name" value="EamA"/>
    <property type="match status" value="2"/>
</dbReference>
<evidence type="ECO:0000256" key="5">
    <source>
        <dbReference type="ARBA" id="ARBA00023136"/>
    </source>
</evidence>
<keyword evidence="2" id="KW-1003">Cell membrane</keyword>
<evidence type="ECO:0000256" key="3">
    <source>
        <dbReference type="ARBA" id="ARBA00022692"/>
    </source>
</evidence>
<name>A0A4U8T9I9_9HELI</name>
<feature type="domain" description="EamA" evidence="7">
    <location>
        <begin position="7"/>
        <end position="139"/>
    </location>
</feature>
<proteinExistence type="predicted"/>
<dbReference type="RefSeq" id="WP_034320774.1">
    <property type="nucleotide sequence ID" value="NZ_FZNF01000046.1"/>
</dbReference>
<evidence type="ECO:0000259" key="7">
    <source>
        <dbReference type="Pfam" id="PF00892"/>
    </source>
</evidence>
<feature type="transmembrane region" description="Helical" evidence="6">
    <location>
        <begin position="95"/>
        <end position="117"/>
    </location>
</feature>
<comment type="subcellular location">
    <subcellularLocation>
        <location evidence="1">Cell membrane</location>
        <topology evidence="1">Multi-pass membrane protein</topology>
    </subcellularLocation>
</comment>
<dbReference type="AlphaFoldDB" id="A0A4U8T9I9"/>
<feature type="transmembrane region" description="Helical" evidence="6">
    <location>
        <begin position="7"/>
        <end position="24"/>
    </location>
</feature>
<dbReference type="InterPro" id="IPR050638">
    <property type="entry name" value="AA-Vitamin_Transporters"/>
</dbReference>
<keyword evidence="4 6" id="KW-1133">Transmembrane helix</keyword>
<evidence type="ECO:0000256" key="6">
    <source>
        <dbReference type="SAM" id="Phobius"/>
    </source>
</evidence>
<feature type="transmembrane region" description="Helical" evidence="6">
    <location>
        <begin position="251"/>
        <end position="268"/>
    </location>
</feature>
<feature type="transmembrane region" description="Helical" evidence="6">
    <location>
        <begin position="274"/>
        <end position="294"/>
    </location>
</feature>